<reference evidence="2" key="1">
    <citation type="journal article" date="2017" name="Nat. Commun.">
        <title>The asparagus genome sheds light on the origin and evolution of a young Y chromosome.</title>
        <authorList>
            <person name="Harkess A."/>
            <person name="Zhou J."/>
            <person name="Xu C."/>
            <person name="Bowers J.E."/>
            <person name="Van der Hulst R."/>
            <person name="Ayyampalayam S."/>
            <person name="Mercati F."/>
            <person name="Riccardi P."/>
            <person name="McKain M.R."/>
            <person name="Kakrana A."/>
            <person name="Tang H."/>
            <person name="Ray J."/>
            <person name="Groenendijk J."/>
            <person name="Arikit S."/>
            <person name="Mathioni S.M."/>
            <person name="Nakano M."/>
            <person name="Shan H."/>
            <person name="Telgmann-Rauber A."/>
            <person name="Kanno A."/>
            <person name="Yue Z."/>
            <person name="Chen H."/>
            <person name="Li W."/>
            <person name="Chen Y."/>
            <person name="Xu X."/>
            <person name="Zhang Y."/>
            <person name="Luo S."/>
            <person name="Chen H."/>
            <person name="Gao J."/>
            <person name="Mao Z."/>
            <person name="Pires J.C."/>
            <person name="Luo M."/>
            <person name="Kudrna D."/>
            <person name="Wing R.A."/>
            <person name="Meyers B.C."/>
            <person name="Yi K."/>
            <person name="Kong H."/>
            <person name="Lavrijsen P."/>
            <person name="Sunseri F."/>
            <person name="Falavigna A."/>
            <person name="Ye Y."/>
            <person name="Leebens-Mack J.H."/>
            <person name="Chen G."/>
        </authorList>
    </citation>
    <scope>NUCLEOTIDE SEQUENCE [LARGE SCALE GENOMIC DNA]</scope>
    <source>
        <strain evidence="2">cv. DH0086</strain>
    </source>
</reference>
<protein>
    <submittedName>
        <fullName evidence="1">Uncharacterized protein</fullName>
    </submittedName>
</protein>
<proteinExistence type="predicted"/>
<evidence type="ECO:0000313" key="1">
    <source>
        <dbReference type="EMBL" id="ONK77235.1"/>
    </source>
</evidence>
<keyword evidence="2" id="KW-1185">Reference proteome</keyword>
<dbReference type="EMBL" id="CM007382">
    <property type="protein sequence ID" value="ONK77235.1"/>
    <property type="molecule type" value="Genomic_DNA"/>
</dbReference>
<name>A0A5P1FFT9_ASPOF</name>
<accession>A0A5P1FFT9</accession>
<evidence type="ECO:0000313" key="2">
    <source>
        <dbReference type="Proteomes" id="UP000243459"/>
    </source>
</evidence>
<dbReference type="Gramene" id="ONK77235">
    <property type="protein sequence ID" value="ONK77235"/>
    <property type="gene ID" value="A4U43_C02F4470"/>
</dbReference>
<gene>
    <name evidence="1" type="ORF">A4U43_C02F4470</name>
</gene>
<dbReference type="Proteomes" id="UP000243459">
    <property type="component" value="Chromosome 2"/>
</dbReference>
<organism evidence="1 2">
    <name type="scientific">Asparagus officinalis</name>
    <name type="common">Garden asparagus</name>
    <dbReference type="NCBI Taxonomy" id="4686"/>
    <lineage>
        <taxon>Eukaryota</taxon>
        <taxon>Viridiplantae</taxon>
        <taxon>Streptophyta</taxon>
        <taxon>Embryophyta</taxon>
        <taxon>Tracheophyta</taxon>
        <taxon>Spermatophyta</taxon>
        <taxon>Magnoliopsida</taxon>
        <taxon>Liliopsida</taxon>
        <taxon>Asparagales</taxon>
        <taxon>Asparagaceae</taxon>
        <taxon>Asparagoideae</taxon>
        <taxon>Asparagus</taxon>
    </lineage>
</organism>
<dbReference type="AlphaFoldDB" id="A0A5P1FFT9"/>
<sequence length="101" mass="11288">MSPGAKYFYFTVLSDIGAMCAQENNSNSGKEEIRVYLSICGTISHRRSSGMAYKAAQTKFGALLKFTPRVFHIAPSFKPWSLKIPINDGYHESLISDLCYL</sequence>